<keyword evidence="1" id="KW-0812">Transmembrane</keyword>
<dbReference type="PANTHER" id="PTHR11941">
    <property type="entry name" value="ENOYL-COA HYDRATASE-RELATED"/>
    <property type="match status" value="1"/>
</dbReference>
<dbReference type="Proteomes" id="UP001370490">
    <property type="component" value="Unassembled WGS sequence"/>
</dbReference>
<keyword evidence="1" id="KW-0472">Membrane</keyword>
<gene>
    <name evidence="2" type="ORF">RJ641_036101</name>
</gene>
<dbReference type="SUPFAM" id="SSF52096">
    <property type="entry name" value="ClpP/crotonase"/>
    <property type="match status" value="1"/>
</dbReference>
<sequence>MQFVFSQFGSLITEFLSLPMPTITAVTGHAATVGFIFALTHDYIVMRKDRGFLYFRELNIVGNKN</sequence>
<protein>
    <submittedName>
        <fullName evidence="2">Uncharacterized protein</fullName>
    </submittedName>
</protein>
<dbReference type="EMBL" id="JBAMMX010000009">
    <property type="protein sequence ID" value="KAK6933207.1"/>
    <property type="molecule type" value="Genomic_DNA"/>
</dbReference>
<evidence type="ECO:0000256" key="1">
    <source>
        <dbReference type="SAM" id="Phobius"/>
    </source>
</evidence>
<feature type="transmembrane region" description="Helical" evidence="1">
    <location>
        <begin position="20"/>
        <end position="40"/>
    </location>
</feature>
<comment type="caution">
    <text evidence="2">The sequence shown here is derived from an EMBL/GenBank/DDBJ whole genome shotgun (WGS) entry which is preliminary data.</text>
</comment>
<keyword evidence="1" id="KW-1133">Transmembrane helix</keyword>
<name>A0AAN8VTN0_9MAGN</name>
<dbReference type="Gene3D" id="3.90.226.10">
    <property type="entry name" value="2-enoyl-CoA Hydratase, Chain A, domain 1"/>
    <property type="match status" value="1"/>
</dbReference>
<dbReference type="PANTHER" id="PTHR11941:SF75">
    <property type="entry name" value="ENOYL-COA HYDRATASE_ISOMERASE FAMILY PROTEIN"/>
    <property type="match status" value="1"/>
</dbReference>
<dbReference type="GO" id="GO:0006635">
    <property type="term" value="P:fatty acid beta-oxidation"/>
    <property type="evidence" value="ECO:0007669"/>
    <property type="project" value="TreeGrafter"/>
</dbReference>
<reference evidence="2 3" key="1">
    <citation type="submission" date="2023-12" db="EMBL/GenBank/DDBJ databases">
        <title>A high-quality genome assembly for Dillenia turbinata (Dilleniales).</title>
        <authorList>
            <person name="Chanderbali A."/>
        </authorList>
    </citation>
    <scope>NUCLEOTIDE SEQUENCE [LARGE SCALE GENOMIC DNA]</scope>
    <source>
        <strain evidence="2">LSX21</strain>
        <tissue evidence="2">Leaf</tissue>
    </source>
</reference>
<dbReference type="InterPro" id="IPR029045">
    <property type="entry name" value="ClpP/crotonase-like_dom_sf"/>
</dbReference>
<evidence type="ECO:0000313" key="3">
    <source>
        <dbReference type="Proteomes" id="UP001370490"/>
    </source>
</evidence>
<proteinExistence type="predicted"/>
<keyword evidence="3" id="KW-1185">Reference proteome</keyword>
<evidence type="ECO:0000313" key="2">
    <source>
        <dbReference type="EMBL" id="KAK6933207.1"/>
    </source>
</evidence>
<dbReference type="GO" id="GO:0004165">
    <property type="term" value="F:delta(3)-delta(2)-enoyl-CoA isomerase activity"/>
    <property type="evidence" value="ECO:0007669"/>
    <property type="project" value="TreeGrafter"/>
</dbReference>
<dbReference type="GO" id="GO:0005777">
    <property type="term" value="C:peroxisome"/>
    <property type="evidence" value="ECO:0007669"/>
    <property type="project" value="TreeGrafter"/>
</dbReference>
<dbReference type="AlphaFoldDB" id="A0AAN8VTN0"/>
<accession>A0AAN8VTN0</accession>
<organism evidence="2 3">
    <name type="scientific">Dillenia turbinata</name>
    <dbReference type="NCBI Taxonomy" id="194707"/>
    <lineage>
        <taxon>Eukaryota</taxon>
        <taxon>Viridiplantae</taxon>
        <taxon>Streptophyta</taxon>
        <taxon>Embryophyta</taxon>
        <taxon>Tracheophyta</taxon>
        <taxon>Spermatophyta</taxon>
        <taxon>Magnoliopsida</taxon>
        <taxon>eudicotyledons</taxon>
        <taxon>Gunneridae</taxon>
        <taxon>Pentapetalae</taxon>
        <taxon>Dilleniales</taxon>
        <taxon>Dilleniaceae</taxon>
        <taxon>Dillenia</taxon>
    </lineage>
</organism>